<name>A0A0B6Z4X6_9EUPU</name>
<feature type="region of interest" description="Disordered" evidence="2">
    <location>
        <begin position="11"/>
        <end position="33"/>
    </location>
</feature>
<protein>
    <recommendedName>
        <fullName evidence="4">Sushi domain-containing protein</fullName>
    </recommendedName>
</protein>
<gene>
    <name evidence="3" type="primary">ORF48731</name>
</gene>
<dbReference type="EMBL" id="HACG01016708">
    <property type="protein sequence ID" value="CEK63573.1"/>
    <property type="molecule type" value="Transcribed_RNA"/>
</dbReference>
<dbReference type="InterPro" id="IPR035976">
    <property type="entry name" value="Sushi/SCR/CCP_sf"/>
</dbReference>
<accession>A0A0B6Z4X6</accession>
<evidence type="ECO:0000313" key="3">
    <source>
        <dbReference type="EMBL" id="CEK63573.1"/>
    </source>
</evidence>
<reference evidence="3" key="1">
    <citation type="submission" date="2014-12" db="EMBL/GenBank/DDBJ databases">
        <title>Insight into the proteome of Arion vulgaris.</title>
        <authorList>
            <person name="Aradska J."/>
            <person name="Bulat T."/>
            <person name="Smidak R."/>
            <person name="Sarate P."/>
            <person name="Gangsoo J."/>
            <person name="Sialana F."/>
            <person name="Bilban M."/>
            <person name="Lubec G."/>
        </authorList>
    </citation>
    <scope>NUCLEOTIDE SEQUENCE</scope>
    <source>
        <tissue evidence="3">Skin</tissue>
    </source>
</reference>
<dbReference type="AlphaFoldDB" id="A0A0B6Z4X6"/>
<organism evidence="3">
    <name type="scientific">Arion vulgaris</name>
    <dbReference type="NCBI Taxonomy" id="1028688"/>
    <lineage>
        <taxon>Eukaryota</taxon>
        <taxon>Metazoa</taxon>
        <taxon>Spiralia</taxon>
        <taxon>Lophotrochozoa</taxon>
        <taxon>Mollusca</taxon>
        <taxon>Gastropoda</taxon>
        <taxon>Heterobranchia</taxon>
        <taxon>Euthyneura</taxon>
        <taxon>Panpulmonata</taxon>
        <taxon>Eupulmonata</taxon>
        <taxon>Stylommatophora</taxon>
        <taxon>Helicina</taxon>
        <taxon>Arionoidea</taxon>
        <taxon>Arionidae</taxon>
        <taxon>Arion</taxon>
    </lineage>
</organism>
<feature type="non-terminal residue" evidence="3">
    <location>
        <position position="66"/>
    </location>
</feature>
<evidence type="ECO:0000256" key="2">
    <source>
        <dbReference type="SAM" id="MobiDB-lite"/>
    </source>
</evidence>
<dbReference type="Gene3D" id="2.10.70.10">
    <property type="entry name" value="Complement Module, domain 1"/>
    <property type="match status" value="1"/>
</dbReference>
<evidence type="ECO:0008006" key="4">
    <source>
        <dbReference type="Google" id="ProtNLM"/>
    </source>
</evidence>
<dbReference type="SUPFAM" id="SSF57535">
    <property type="entry name" value="Complement control module/SCR domain"/>
    <property type="match status" value="1"/>
</dbReference>
<keyword evidence="1" id="KW-1015">Disulfide bond</keyword>
<feature type="non-terminal residue" evidence="3">
    <location>
        <position position="1"/>
    </location>
</feature>
<sequence length="66" mass="7171">CFKSCGFVQSPATRKTCRPPKVPSDGYLDGPEKPRYLEGEKVVVKCSSENISVSKGEMICTASGWT</sequence>
<evidence type="ECO:0000256" key="1">
    <source>
        <dbReference type="ARBA" id="ARBA00023157"/>
    </source>
</evidence>
<proteinExistence type="predicted"/>